<dbReference type="EMBL" id="CP001287">
    <property type="protein sequence ID" value="ACK68361.1"/>
    <property type="molecule type" value="Genomic_DNA"/>
</dbReference>
<sequence length="1981" mass="217523">MTNITPNPPPEPSESNHLLTRLTNFIKKPSTLIVGGMLLTVGVTTYAGLNYFVHQKLSPLLSRELSKLLQREVKIGEVESFYFNQVRLGFSTIPATKTDTDYLEIKEIMLGFNPFPILIGQPLAVNISLNSPTFYIEQDNTGEWLQLPTIKEGEELNLPIGIKTKVRLNNANIQFRPYGLKKSLNLDLEGEAGYVYQSNNNQWINYDLAANIFQSNFNINGETHLKSWKTQADLTVNQLDLPQLASLVPNLPLTLKSGQVNGNFNLFFNALDKLEENQSLGQVNISSIEANIKPLQVPLKANFNLEFEGKNILFKNTEISLGKLVTQITGSINWQKGYNLNININPITLSNLVKIIPSKLPLKLQGELAGKIKLNGELTNPILTGSINNTKSLLIDQIAIKNLKANFTANLDQVQLQQLQILPTAGGRMTAKGKLETGILKSIQKQEAINWQKMPLLFGFEAQLPTQKLLTPYLQTSQKFSLGNITAKGSITRTVGNPLGKIEWQTPNLIRVSGEQISGQGNLLLSGTNILLKDTVLRSTGGNITVNGLGNFKANQWQTNLTANSFVLNPLLTVACSFISCSDKILSQAIALNKANVNLSGKLNSFEPRTFNGKGNFLINLDGGVVAINSNLSQGNLNATASLSEINLDPFLTTVTVPIKLAQTNVNFSGSIEEIFRDSTFNINSLSANGNLQLVVAGSPINSNFNLGNGIVGLETQISQLALNQVIPNLPIESRLISSNFTLTGNLNSLIKSLGKSPDFTSFQANGTARLAVNNGQVNVTGELNNGQISAMVNLGELSLNKIIPELPVTAQLMGGKINLSSPLTPLLSTTPNLDNLNATINLQLATAQGRINSNTQLHGNQWNTNITGSNLNSALILSQIAPQLSSLEISDLNSKINLSGSLKGIFQGQTTIPIQVNTIAFQTNGQMLKGQGSILLSNLLTKPDITKIDLSVNASSNFAQLPITQLISLIPLDKKLLPEELSLKGKGQFTGQFIAKNLLTSPNIPGNIQLLGNLKLTNFAINNRIFEPSLSGKLNVIPGKTIALNLKGKQDTILAKLTACNQNNCPIPYLPVSFELRQTFGEQIPIIATGKLHNNRLITQIQAFPLDLFNITPGQQYGILGVINGSLDTQIEIDPFTLQGWGKITIQQPRLGFIKAEKFTAEVSYNNNIAALSNARLILGQSNYNLNGSINLKSGALQGNLDIEQGYIEDLLTALRISNVERFLHLIQLQPIDYATSEKIGIQSAGNANTTIAEQVNLLAIIDQKIRQLANEREAGSIPTELDLRGRFNTNISLTGTLFNPTINVAFSGKKWEWHPQKAFPDIVEPLGLVIRDQKFIPINQVQLQANLSNGAITIETAKIQIKETLLSLDGKFSLEQIAANWNIQRLSLDTTRNFVPIPVDISGDINLAGKLEGTLFNPQIEGQFSLVDASFQGRFLNQIIAGQFNYQDQQLKLLTTDPSFVYSAISVPFPIYPDNNTFDIDIRLDNNALQLIGILTQEQIVLSGGEGEIIAKATGRIDLNQGLRLYDLNAQGNVNLNQIILRSPTLPEPLTITGQIIIDDQTIQVPQLQGTFAKSTLAMTGILPLFESNSQIETPLTVAIQQGKIDLQGLYNGQIEGNIIVTGNAIKPIVGGQIILANGEVFIPQTPDTNQAEPIAAFNQWSKIRRQAIQSEKSLAFIPELQDFRVSLQGLSIESLPIYQFQFGGDLLINGHLNNFATLQPEGSIIINRGLINFLETRFFMERRHLNQVVFQPEQGLLNPELDMQLRTIVSEVPNTTKQLRTGETSEIPDDSLNKVQRIDINLALKGSLNQLIPNLNQDQTEVCQIRNPLQPIRTETTFSEAELEQLETCLTLLANQRQGTPDEQLLSNPVISLTSNPPRSQGEIVRLLGEQLFVLADALQGQNTEQLIQFGIVQLALPMVFQTIIYDIETAVSDTIGSTDFRVVPFLETIYEVENKGFVRLSYDYGFNEFRVRYEKRF</sequence>
<proteinExistence type="predicted"/>
<keyword evidence="4 5" id="KW-0472">Membrane</keyword>
<dbReference type="eggNOG" id="COG2911">
    <property type="taxonomic scope" value="Bacteria"/>
</dbReference>
<feature type="domain" description="Translocation and assembly module TamB C-terminal" evidence="6">
    <location>
        <begin position="1571"/>
        <end position="1915"/>
    </location>
</feature>
<evidence type="ECO:0000256" key="1">
    <source>
        <dbReference type="ARBA" id="ARBA00004167"/>
    </source>
</evidence>
<keyword evidence="8" id="KW-1185">Reference proteome</keyword>
<evidence type="ECO:0000313" key="8">
    <source>
        <dbReference type="Proteomes" id="UP000008204"/>
    </source>
</evidence>
<keyword evidence="2 5" id="KW-0812">Transmembrane</keyword>
<comment type="subcellular location">
    <subcellularLocation>
        <location evidence="1">Membrane</location>
        <topology evidence="1">Single-pass membrane protein</topology>
    </subcellularLocation>
</comment>
<reference evidence="8" key="1">
    <citation type="journal article" date="2011" name="MBio">
        <title>Novel metabolic attributes of the genus Cyanothece, comprising a group of unicellular nitrogen-fixing Cyanobacteria.</title>
        <authorList>
            <person name="Bandyopadhyay A."/>
            <person name="Elvitigala T."/>
            <person name="Welsh E."/>
            <person name="Stockel J."/>
            <person name="Liberton M."/>
            <person name="Min H."/>
            <person name="Sherman L.A."/>
            <person name="Pakrasi H.B."/>
        </authorList>
    </citation>
    <scope>NUCLEOTIDE SEQUENCE [LARGE SCALE GENOMIC DNA]</scope>
    <source>
        <strain evidence="8">PCC 8801</strain>
    </source>
</reference>
<keyword evidence="3 5" id="KW-1133">Transmembrane helix</keyword>
<evidence type="ECO:0000256" key="4">
    <source>
        <dbReference type="ARBA" id="ARBA00023136"/>
    </source>
</evidence>
<evidence type="ECO:0000256" key="3">
    <source>
        <dbReference type="ARBA" id="ARBA00022989"/>
    </source>
</evidence>
<dbReference type="STRING" id="41431.PCC8801_4440"/>
<feature type="transmembrane region" description="Helical" evidence="5">
    <location>
        <begin position="31"/>
        <end position="53"/>
    </location>
</feature>
<accession>B7JWM0</accession>
<evidence type="ECO:0000256" key="2">
    <source>
        <dbReference type="ARBA" id="ARBA00022692"/>
    </source>
</evidence>
<evidence type="ECO:0000256" key="5">
    <source>
        <dbReference type="SAM" id="Phobius"/>
    </source>
</evidence>
<dbReference type="Proteomes" id="UP000008204">
    <property type="component" value="Chromosome"/>
</dbReference>
<evidence type="ECO:0000313" key="7">
    <source>
        <dbReference type="EMBL" id="ACK68361.1"/>
    </source>
</evidence>
<dbReference type="GO" id="GO:0005886">
    <property type="term" value="C:plasma membrane"/>
    <property type="evidence" value="ECO:0007669"/>
    <property type="project" value="InterPro"/>
</dbReference>
<organism evidence="7 8">
    <name type="scientific">Rippkaea orientalis (strain PCC 8801 / RF-1)</name>
    <name type="common">Cyanothece sp. (strain PCC 8801)</name>
    <dbReference type="NCBI Taxonomy" id="41431"/>
    <lineage>
        <taxon>Bacteria</taxon>
        <taxon>Bacillati</taxon>
        <taxon>Cyanobacteriota</taxon>
        <taxon>Cyanophyceae</taxon>
        <taxon>Oscillatoriophycideae</taxon>
        <taxon>Chroococcales</taxon>
        <taxon>Aphanothecaceae</taxon>
        <taxon>Rippkaea</taxon>
        <taxon>Rippkaea orientalis</taxon>
    </lineage>
</organism>
<gene>
    <name evidence="7" type="ordered locus">PCC8801_4440</name>
</gene>
<name>B7JWM0_RIPO1</name>
<dbReference type="PANTHER" id="PTHR34457:SF3">
    <property type="entry name" value="PROTEIN TIC236, CHLOROPLASTIC"/>
    <property type="match status" value="1"/>
</dbReference>
<dbReference type="eggNOG" id="COG2982">
    <property type="taxonomic scope" value="Bacteria"/>
</dbReference>
<dbReference type="KEGG" id="cyp:PCC8801_4440"/>
<dbReference type="RefSeq" id="WP_015957441.1">
    <property type="nucleotide sequence ID" value="NC_011726.1"/>
</dbReference>
<dbReference type="InterPro" id="IPR053022">
    <property type="entry name" value="Chloroplast_translocon_comp"/>
</dbReference>
<dbReference type="Pfam" id="PF04357">
    <property type="entry name" value="TamB"/>
    <property type="match status" value="1"/>
</dbReference>
<dbReference type="HOGENOM" id="CLU_001223_0_0_3"/>
<dbReference type="PANTHER" id="PTHR34457">
    <property type="entry name" value="EMBRYO DEFECTIVE 2410"/>
    <property type="match status" value="1"/>
</dbReference>
<dbReference type="InterPro" id="IPR007452">
    <property type="entry name" value="TamB_C"/>
</dbReference>
<protein>
    <recommendedName>
        <fullName evidence="6">Translocation and assembly module TamB C-terminal domain-containing protein</fullName>
    </recommendedName>
</protein>
<evidence type="ECO:0000259" key="6">
    <source>
        <dbReference type="Pfam" id="PF04357"/>
    </source>
</evidence>
<dbReference type="GO" id="GO:0009306">
    <property type="term" value="P:protein secretion"/>
    <property type="evidence" value="ECO:0007669"/>
    <property type="project" value="InterPro"/>
</dbReference>
<dbReference type="OrthoDB" id="536281at2"/>